<feature type="transmembrane region" description="Helical" evidence="1">
    <location>
        <begin position="47"/>
        <end position="66"/>
    </location>
</feature>
<reference evidence="2 3" key="1">
    <citation type="submission" date="2013-02" db="EMBL/GenBank/DDBJ databases">
        <title>The Genome Annotation of Plasmodium falciparum Tanzania (2000708).</title>
        <authorList>
            <consortium name="The Broad Institute Genome Sequencing Platform"/>
            <consortium name="The Broad Institute Genome Sequencing Center for Infectious Disease"/>
            <person name="Neafsey D."/>
            <person name="Hoffman S."/>
            <person name="Volkman S."/>
            <person name="Rosenthal P."/>
            <person name="Walker B."/>
            <person name="Young S.K."/>
            <person name="Zeng Q."/>
            <person name="Gargeya S."/>
            <person name="Fitzgerald M."/>
            <person name="Haas B."/>
            <person name="Abouelleil A."/>
            <person name="Allen A.W."/>
            <person name="Alvarado L."/>
            <person name="Arachchi H.M."/>
            <person name="Berlin A.M."/>
            <person name="Chapman S.B."/>
            <person name="Gainer-Dewar J."/>
            <person name="Goldberg J."/>
            <person name="Griggs A."/>
            <person name="Gujja S."/>
            <person name="Hansen M."/>
            <person name="Howarth C."/>
            <person name="Imamovic A."/>
            <person name="Ireland A."/>
            <person name="Larimer J."/>
            <person name="McCowan C."/>
            <person name="Murphy C."/>
            <person name="Pearson M."/>
            <person name="Poon T.W."/>
            <person name="Priest M."/>
            <person name="Roberts A."/>
            <person name="Saif S."/>
            <person name="Shea T."/>
            <person name="Sisk P."/>
            <person name="Sykes S."/>
            <person name="Wortman J."/>
            <person name="Nusbaum C."/>
            <person name="Birren B."/>
        </authorList>
    </citation>
    <scope>NUCLEOTIDE SEQUENCE [LARGE SCALE GENOMIC DNA]</scope>
    <source>
        <strain evidence="3">Tanzania (2000708)</strain>
    </source>
</reference>
<keyword evidence="1" id="KW-0472">Membrane</keyword>
<dbReference type="Proteomes" id="UP000030708">
    <property type="component" value="Unassembled WGS sequence"/>
</dbReference>
<dbReference type="EMBL" id="KI926412">
    <property type="protein sequence ID" value="ETW36513.1"/>
    <property type="molecule type" value="Genomic_DNA"/>
</dbReference>
<evidence type="ECO:0000313" key="3">
    <source>
        <dbReference type="Proteomes" id="UP000030708"/>
    </source>
</evidence>
<proteinExistence type="predicted"/>
<gene>
    <name evidence="2" type="ORF">PFTANZ_02776</name>
</gene>
<sequence>MIKFIHHFSPIILYIMLEKSFKKRIINFFNTISHSSNYYIKLKTNNSHIYIAIILHSIILIIILTCSDKT</sequence>
<name>A0A024W7G5_PLAFA</name>
<accession>A0A024W7G5</accession>
<dbReference type="AlphaFoldDB" id="A0A024W7G5"/>
<reference evidence="2 3" key="2">
    <citation type="submission" date="2013-02" db="EMBL/GenBank/DDBJ databases">
        <title>The Genome Sequence of Plasmodium falciparum Tanzania (2000708).</title>
        <authorList>
            <consortium name="The Broad Institute Genome Sequencing Platform"/>
            <consortium name="The Broad Institute Genome Sequencing Center for Infectious Disease"/>
            <person name="Neafsey D."/>
            <person name="Cheeseman I."/>
            <person name="Volkman S."/>
            <person name="Adams J."/>
            <person name="Walker B."/>
            <person name="Young S.K."/>
            <person name="Zeng Q."/>
            <person name="Gargeya S."/>
            <person name="Fitzgerald M."/>
            <person name="Haas B."/>
            <person name="Abouelleil A."/>
            <person name="Alvarado L."/>
            <person name="Arachchi H.M."/>
            <person name="Berlin A.M."/>
            <person name="Chapman S.B."/>
            <person name="Dewar J."/>
            <person name="Goldberg J."/>
            <person name="Griggs A."/>
            <person name="Gujja S."/>
            <person name="Hansen M."/>
            <person name="Howarth C."/>
            <person name="Imamovic A."/>
            <person name="Larimer J."/>
            <person name="McCowan C."/>
            <person name="Murphy C."/>
            <person name="Neiman D."/>
            <person name="Pearson M."/>
            <person name="Priest M."/>
            <person name="Roberts A."/>
            <person name="Saif S."/>
            <person name="Shea T."/>
            <person name="Sisk P."/>
            <person name="Sykes S."/>
            <person name="Wortman J."/>
            <person name="Nusbaum C."/>
            <person name="Birren B."/>
        </authorList>
    </citation>
    <scope>NUCLEOTIDE SEQUENCE [LARGE SCALE GENOMIC DNA]</scope>
    <source>
        <strain evidence="3">Tanzania (2000708)</strain>
    </source>
</reference>
<keyword evidence="1" id="KW-0812">Transmembrane</keyword>
<organism evidence="2 3">
    <name type="scientific">Plasmodium falciparum Tanzania</name>
    <name type="common">2000708</name>
    <dbReference type="NCBI Taxonomy" id="1036725"/>
    <lineage>
        <taxon>Eukaryota</taxon>
        <taxon>Sar</taxon>
        <taxon>Alveolata</taxon>
        <taxon>Apicomplexa</taxon>
        <taxon>Aconoidasida</taxon>
        <taxon>Haemosporida</taxon>
        <taxon>Plasmodiidae</taxon>
        <taxon>Plasmodium</taxon>
        <taxon>Plasmodium (Laverania)</taxon>
    </lineage>
</organism>
<keyword evidence="1" id="KW-1133">Transmembrane helix</keyword>
<protein>
    <submittedName>
        <fullName evidence="2">Uncharacterized protein</fullName>
    </submittedName>
</protein>
<evidence type="ECO:0000313" key="2">
    <source>
        <dbReference type="EMBL" id="ETW36513.1"/>
    </source>
</evidence>
<evidence type="ECO:0000256" key="1">
    <source>
        <dbReference type="SAM" id="Phobius"/>
    </source>
</evidence>